<dbReference type="AlphaFoldDB" id="A0A2Z7BWP1"/>
<evidence type="ECO:0000256" key="1">
    <source>
        <dbReference type="SAM" id="MobiDB-lite"/>
    </source>
</evidence>
<organism evidence="2 3">
    <name type="scientific">Dorcoceras hygrometricum</name>
    <dbReference type="NCBI Taxonomy" id="472368"/>
    <lineage>
        <taxon>Eukaryota</taxon>
        <taxon>Viridiplantae</taxon>
        <taxon>Streptophyta</taxon>
        <taxon>Embryophyta</taxon>
        <taxon>Tracheophyta</taxon>
        <taxon>Spermatophyta</taxon>
        <taxon>Magnoliopsida</taxon>
        <taxon>eudicotyledons</taxon>
        <taxon>Gunneridae</taxon>
        <taxon>Pentapetalae</taxon>
        <taxon>asterids</taxon>
        <taxon>lamiids</taxon>
        <taxon>Lamiales</taxon>
        <taxon>Gesneriaceae</taxon>
        <taxon>Didymocarpoideae</taxon>
        <taxon>Trichosporeae</taxon>
        <taxon>Loxocarpinae</taxon>
        <taxon>Dorcoceras</taxon>
    </lineage>
</organism>
<dbReference type="EMBL" id="KV001339">
    <property type="protein sequence ID" value="KZV39062.1"/>
    <property type="molecule type" value="Genomic_DNA"/>
</dbReference>
<gene>
    <name evidence="2" type="ORF">F511_25652</name>
</gene>
<sequence>MNLAKLDAYERDGFIVDDVEEEEMQRQESMIVNNFGVYDDVKAEMTWVAYDICEKFDVLELVLITRNVSATLHDRCLTLTRLPTQLGSSSGEALSVIPCGSWGDVARRLTMIRWLYFSPPPPFPSTPSSSPPVVVSAADPPPSSEVVLTISARRFPPRERDPDPPLCQHDELEVQNSHAQSQQRLQEHLMKELKDYKACKALNDKGHKIAPPNPPPLLPNFGRHLHAPPCVAAPPPCPAAVMIGLVPIIFLRRIRLWQNPSDLLVQSDGGIAFPVVDLIRRSTAAYRLKCRFPRETGRSQAPRRQQGNDSMNTHSGRGAAAHGGAPSPAHMRARLLRITGGWLAAASRDGRRWQAAHAQSVARWFGRDARQRRARDAALGAAACGHAPHAMLVDDHYRQPCAICCAMGWATGRCWMRQTLGATCAMIRACRGSARPCAARNMLAAAAVVRRTSRQRCDG</sequence>
<feature type="region of interest" description="Disordered" evidence="1">
    <location>
        <begin position="293"/>
        <end position="327"/>
    </location>
</feature>
<feature type="compositionally biased region" description="Polar residues" evidence="1">
    <location>
        <begin position="298"/>
        <end position="313"/>
    </location>
</feature>
<accession>A0A2Z7BWP1</accession>
<evidence type="ECO:0000313" key="2">
    <source>
        <dbReference type="EMBL" id="KZV39062.1"/>
    </source>
</evidence>
<feature type="compositionally biased region" description="Low complexity" evidence="1">
    <location>
        <begin position="314"/>
        <end position="327"/>
    </location>
</feature>
<protein>
    <submittedName>
        <fullName evidence="2">Uncharacterized protein</fullName>
    </submittedName>
</protein>
<reference evidence="2 3" key="1">
    <citation type="journal article" date="2015" name="Proc. Natl. Acad. Sci. U.S.A.">
        <title>The resurrection genome of Boea hygrometrica: A blueprint for survival of dehydration.</title>
        <authorList>
            <person name="Xiao L."/>
            <person name="Yang G."/>
            <person name="Zhang L."/>
            <person name="Yang X."/>
            <person name="Zhao S."/>
            <person name="Ji Z."/>
            <person name="Zhou Q."/>
            <person name="Hu M."/>
            <person name="Wang Y."/>
            <person name="Chen M."/>
            <person name="Xu Y."/>
            <person name="Jin H."/>
            <person name="Xiao X."/>
            <person name="Hu G."/>
            <person name="Bao F."/>
            <person name="Hu Y."/>
            <person name="Wan P."/>
            <person name="Li L."/>
            <person name="Deng X."/>
            <person name="Kuang T."/>
            <person name="Xiang C."/>
            <person name="Zhu J.K."/>
            <person name="Oliver M.J."/>
            <person name="He Y."/>
        </authorList>
    </citation>
    <scope>NUCLEOTIDE SEQUENCE [LARGE SCALE GENOMIC DNA]</scope>
    <source>
        <strain evidence="3">cv. XS01</strain>
    </source>
</reference>
<dbReference type="Proteomes" id="UP000250235">
    <property type="component" value="Unassembled WGS sequence"/>
</dbReference>
<evidence type="ECO:0000313" key="3">
    <source>
        <dbReference type="Proteomes" id="UP000250235"/>
    </source>
</evidence>
<proteinExistence type="predicted"/>
<keyword evidence="3" id="KW-1185">Reference proteome</keyword>
<name>A0A2Z7BWP1_9LAMI</name>